<dbReference type="NCBIfam" id="TIGR00254">
    <property type="entry name" value="GGDEF"/>
    <property type="match status" value="1"/>
</dbReference>
<dbReference type="InterPro" id="IPR050469">
    <property type="entry name" value="Diguanylate_Cyclase"/>
</dbReference>
<dbReference type="GO" id="GO:0052621">
    <property type="term" value="F:diguanylate cyclase activity"/>
    <property type="evidence" value="ECO:0007669"/>
    <property type="project" value="UniProtKB-EC"/>
</dbReference>
<dbReference type="AlphaFoldDB" id="A0A240EM33"/>
<dbReference type="EC" id="2.7.7.65" evidence="1"/>
<dbReference type="InterPro" id="IPR000160">
    <property type="entry name" value="GGDEF_dom"/>
</dbReference>
<dbReference type="InterPro" id="IPR043128">
    <property type="entry name" value="Rev_trsase/Diguanyl_cyclase"/>
</dbReference>
<evidence type="ECO:0000259" key="3">
    <source>
        <dbReference type="PROSITE" id="PS50887"/>
    </source>
</evidence>
<sequence>MKHEIAAFKRHDQEICCVMLDVDGFKSINDRYGHAVGDYVLQTVGKILIESTREEDFCFRFGGDEFTILLPKTSLPDAYKFAERVREAVANRALYSTIGEAFNIKVSLGVATMQQGKEEQLLAIADEALMEVKTNTKGKNTTYVFCDRMLAIFGCDGCTRAGRCK</sequence>
<dbReference type="InterPro" id="IPR029787">
    <property type="entry name" value="Nucleotide_cyclase"/>
</dbReference>
<keyword evidence="5" id="KW-1185">Reference proteome</keyword>
<evidence type="ECO:0000256" key="2">
    <source>
        <dbReference type="ARBA" id="ARBA00034247"/>
    </source>
</evidence>
<dbReference type="Pfam" id="PF00990">
    <property type="entry name" value="GGDEF"/>
    <property type="match status" value="1"/>
</dbReference>
<dbReference type="SUPFAM" id="SSF55073">
    <property type="entry name" value="Nucleotide cyclase"/>
    <property type="match status" value="1"/>
</dbReference>
<dbReference type="SMART" id="SM00267">
    <property type="entry name" value="GGDEF"/>
    <property type="match status" value="1"/>
</dbReference>
<keyword evidence="4" id="KW-0808">Transferase</keyword>
<dbReference type="Proteomes" id="UP000219336">
    <property type="component" value="Unassembled WGS sequence"/>
</dbReference>
<dbReference type="PANTHER" id="PTHR45138:SF9">
    <property type="entry name" value="DIGUANYLATE CYCLASE DGCM-RELATED"/>
    <property type="match status" value="1"/>
</dbReference>
<dbReference type="EMBL" id="OANU01000068">
    <property type="protein sequence ID" value="SNX49676.1"/>
    <property type="molecule type" value="Genomic_DNA"/>
</dbReference>
<evidence type="ECO:0000256" key="1">
    <source>
        <dbReference type="ARBA" id="ARBA00012528"/>
    </source>
</evidence>
<organism evidence="4 5">
    <name type="scientific">Vibrio thalassae</name>
    <dbReference type="NCBI Taxonomy" id="1243014"/>
    <lineage>
        <taxon>Bacteria</taxon>
        <taxon>Pseudomonadati</taxon>
        <taxon>Pseudomonadota</taxon>
        <taxon>Gammaproteobacteria</taxon>
        <taxon>Vibrionales</taxon>
        <taxon>Vibrionaceae</taxon>
        <taxon>Vibrio</taxon>
    </lineage>
</organism>
<gene>
    <name evidence="4" type="primary">dosC_3</name>
    <name evidence="4" type="ORF">VTH8203_03324</name>
</gene>
<reference evidence="5" key="1">
    <citation type="submission" date="2016-06" db="EMBL/GenBank/DDBJ databases">
        <authorList>
            <person name="Rodrigo-Torres L."/>
            <person name="Arahal R.D."/>
            <person name="Lucena T."/>
        </authorList>
    </citation>
    <scope>NUCLEOTIDE SEQUENCE [LARGE SCALE GENOMIC DNA]</scope>
    <source>
        <strain evidence="5">CECT8203</strain>
    </source>
</reference>
<keyword evidence="4" id="KW-0548">Nucleotidyltransferase</keyword>
<accession>A0A240EM33</accession>
<evidence type="ECO:0000313" key="4">
    <source>
        <dbReference type="EMBL" id="SNX49676.1"/>
    </source>
</evidence>
<proteinExistence type="predicted"/>
<dbReference type="PANTHER" id="PTHR45138">
    <property type="entry name" value="REGULATORY COMPONENTS OF SENSORY TRANSDUCTION SYSTEM"/>
    <property type="match status" value="1"/>
</dbReference>
<dbReference type="CDD" id="cd01949">
    <property type="entry name" value="GGDEF"/>
    <property type="match status" value="1"/>
</dbReference>
<comment type="catalytic activity">
    <reaction evidence="2">
        <text>2 GTP = 3',3'-c-di-GMP + 2 diphosphate</text>
        <dbReference type="Rhea" id="RHEA:24898"/>
        <dbReference type="ChEBI" id="CHEBI:33019"/>
        <dbReference type="ChEBI" id="CHEBI:37565"/>
        <dbReference type="ChEBI" id="CHEBI:58805"/>
        <dbReference type="EC" id="2.7.7.65"/>
    </reaction>
</comment>
<dbReference type="Gene3D" id="3.30.70.270">
    <property type="match status" value="1"/>
</dbReference>
<dbReference type="PROSITE" id="PS50887">
    <property type="entry name" value="GGDEF"/>
    <property type="match status" value="1"/>
</dbReference>
<feature type="domain" description="GGDEF" evidence="3">
    <location>
        <begin position="13"/>
        <end position="147"/>
    </location>
</feature>
<protein>
    <recommendedName>
        <fullName evidence="1">diguanylate cyclase</fullName>
        <ecNumber evidence="1">2.7.7.65</ecNumber>
    </recommendedName>
</protein>
<name>A0A240EM33_9VIBR</name>
<evidence type="ECO:0000313" key="5">
    <source>
        <dbReference type="Proteomes" id="UP000219336"/>
    </source>
</evidence>